<dbReference type="Proteomes" id="UP000295132">
    <property type="component" value="Unassembled WGS sequence"/>
</dbReference>
<reference evidence="12 13" key="1">
    <citation type="submission" date="2019-03" db="EMBL/GenBank/DDBJ databases">
        <title>Bacillus niacini sp. nov. a Nicotinate-Metabolizing Mesophile Isolated from Soil.</title>
        <authorList>
            <person name="Zhang G."/>
        </authorList>
    </citation>
    <scope>NUCLEOTIDE SEQUENCE [LARGE SCALE GENOMIC DNA]</scope>
    <source>
        <strain evidence="12 13">WN066</strain>
    </source>
</reference>
<reference evidence="11" key="2">
    <citation type="submission" date="2023-08" db="EMBL/GenBank/DDBJ databases">
        <title>Nitrogen cycling bacteria in agricultural field soils.</title>
        <authorList>
            <person name="Jang J."/>
        </authorList>
    </citation>
    <scope>NUCLEOTIDE SEQUENCE</scope>
    <source>
        <strain evidence="11">PS3-36</strain>
    </source>
</reference>
<evidence type="ECO:0000256" key="6">
    <source>
        <dbReference type="ARBA" id="ARBA00023098"/>
    </source>
</evidence>
<evidence type="ECO:0000256" key="1">
    <source>
        <dbReference type="ARBA" id="ARBA00005189"/>
    </source>
</evidence>
<dbReference type="InterPro" id="IPR014358">
    <property type="entry name" value="Enoyl-ACP_Rdtase_NADH"/>
</dbReference>
<comment type="catalytic activity">
    <reaction evidence="8">
        <text>a 2,3-saturated acyl-[ACP] + NAD(+) = a (2E)-enoyl-[ACP] + NADH + H(+)</text>
        <dbReference type="Rhea" id="RHEA:10240"/>
        <dbReference type="Rhea" id="RHEA-COMP:9925"/>
        <dbReference type="Rhea" id="RHEA-COMP:9926"/>
        <dbReference type="ChEBI" id="CHEBI:15378"/>
        <dbReference type="ChEBI" id="CHEBI:57540"/>
        <dbReference type="ChEBI" id="CHEBI:57945"/>
        <dbReference type="ChEBI" id="CHEBI:78784"/>
        <dbReference type="ChEBI" id="CHEBI:78785"/>
        <dbReference type="EC" id="1.3.1.9"/>
    </reaction>
</comment>
<dbReference type="InterPro" id="IPR036291">
    <property type="entry name" value="NAD(P)-bd_dom_sf"/>
</dbReference>
<comment type="pathway">
    <text evidence="1">Lipid metabolism.</text>
</comment>
<evidence type="ECO:0000313" key="13">
    <source>
        <dbReference type="Proteomes" id="UP000295132"/>
    </source>
</evidence>
<comment type="similarity">
    <text evidence="2 8">Belongs to the short-chain dehydrogenases/reductases (SDR) family. FabI subfamily.</text>
</comment>
<dbReference type="Gene3D" id="3.40.50.720">
    <property type="entry name" value="NAD(P)-binding Rossmann-like Domain"/>
    <property type="match status" value="1"/>
</dbReference>
<feature type="binding site" evidence="10">
    <location>
        <position position="94"/>
    </location>
    <ligand>
        <name>NAD(+)</name>
        <dbReference type="ChEBI" id="CHEBI:57540"/>
    </ligand>
</feature>
<dbReference type="Proteomes" id="UP001178888">
    <property type="component" value="Unassembled WGS sequence"/>
</dbReference>
<accession>A0A4R5VLY9</accession>
<feature type="binding site" evidence="10">
    <location>
        <position position="166"/>
    </location>
    <ligand>
        <name>NAD(+)</name>
        <dbReference type="ChEBI" id="CHEBI:57540"/>
    </ligand>
</feature>
<organism evidence="12 13">
    <name type="scientific">Bacillus salipaludis</name>
    <dbReference type="NCBI Taxonomy" id="2547811"/>
    <lineage>
        <taxon>Bacteria</taxon>
        <taxon>Bacillati</taxon>
        <taxon>Bacillota</taxon>
        <taxon>Bacilli</taxon>
        <taxon>Bacillales</taxon>
        <taxon>Bacillaceae</taxon>
        <taxon>Bacillus</taxon>
    </lineage>
</organism>
<feature type="active site" description="Proton acceptor" evidence="9">
    <location>
        <position position="159"/>
    </location>
</feature>
<evidence type="ECO:0000313" key="12">
    <source>
        <dbReference type="EMBL" id="TDK58244.1"/>
    </source>
</evidence>
<keyword evidence="3 8" id="KW-0444">Lipid biosynthesis</keyword>
<dbReference type="InterPro" id="IPR002347">
    <property type="entry name" value="SDR_fam"/>
</dbReference>
<evidence type="ECO:0000256" key="5">
    <source>
        <dbReference type="ARBA" id="ARBA00023002"/>
    </source>
</evidence>
<dbReference type="EMBL" id="JAVGVR010000001">
    <property type="protein sequence ID" value="MDQ6598849.1"/>
    <property type="molecule type" value="Genomic_DNA"/>
</dbReference>
<dbReference type="GO" id="GO:0004318">
    <property type="term" value="F:enoyl-[acyl-carrier-protein] reductase (NADH) activity"/>
    <property type="evidence" value="ECO:0007669"/>
    <property type="project" value="UniProtKB-EC"/>
</dbReference>
<dbReference type="PIRSF" id="PIRSF000094">
    <property type="entry name" value="Enoyl-ACP_rdct"/>
    <property type="match status" value="1"/>
</dbReference>
<evidence type="ECO:0000256" key="7">
    <source>
        <dbReference type="ARBA" id="ARBA00023160"/>
    </source>
</evidence>
<feature type="binding site" evidence="10">
    <location>
        <begin position="195"/>
        <end position="199"/>
    </location>
    <ligand>
        <name>NAD(+)</name>
        <dbReference type="ChEBI" id="CHEBI:57540"/>
    </ligand>
</feature>
<evidence type="ECO:0000256" key="3">
    <source>
        <dbReference type="ARBA" id="ARBA00022516"/>
    </source>
</evidence>
<evidence type="ECO:0000313" key="11">
    <source>
        <dbReference type="EMBL" id="MDQ6598849.1"/>
    </source>
</evidence>
<dbReference type="SUPFAM" id="SSF51735">
    <property type="entry name" value="NAD(P)-binding Rossmann-fold domains"/>
    <property type="match status" value="1"/>
</dbReference>
<keyword evidence="6" id="KW-0443">Lipid metabolism</keyword>
<sequence>MKKLMEGKKGLVLGVANEHSIAWAISKRLAEEGAELAFTYQNEKTASYVIPLFQSIDSPFYERMDLTDPHHVTEVLEQLEHQFKGELDFIVHAVAGGPHKGELSGKYMDISLEGFVQSMIISVYSLTDIVRRTFKMMEGRNASILTLSYYGSEKVVKNYNVMGVAKAALESSVRYLASDVGEFNIRVNALSPGTVKTRAASGIGDFDDLYEYTSKHSPLKHNATIEEIANSSLFLLSNLSSGITGQTIYVDAGYSIIGDNH</sequence>
<evidence type="ECO:0000256" key="2">
    <source>
        <dbReference type="ARBA" id="ARBA00009233"/>
    </source>
</evidence>
<comment type="caution">
    <text evidence="12">The sequence shown here is derived from an EMBL/GenBank/DDBJ whole genome shotgun (WGS) entry which is preliminary data.</text>
</comment>
<keyword evidence="14" id="KW-1185">Reference proteome</keyword>
<dbReference type="PANTHER" id="PTHR43159:SF2">
    <property type="entry name" value="ENOYL-[ACYL-CARRIER-PROTEIN] REDUCTASE [NADH], CHLOROPLASTIC"/>
    <property type="match status" value="1"/>
</dbReference>
<dbReference type="EMBL" id="SMYO01000016">
    <property type="protein sequence ID" value="TDK58244.1"/>
    <property type="molecule type" value="Genomic_DNA"/>
</dbReference>
<keyword evidence="8 10" id="KW-0520">NAD</keyword>
<feature type="binding site" evidence="10">
    <location>
        <position position="41"/>
    </location>
    <ligand>
        <name>NAD(+)</name>
        <dbReference type="ChEBI" id="CHEBI:57540"/>
    </ligand>
</feature>
<dbReference type="PRINTS" id="PR00081">
    <property type="entry name" value="GDHRDH"/>
</dbReference>
<evidence type="ECO:0000313" key="14">
    <source>
        <dbReference type="Proteomes" id="UP001178888"/>
    </source>
</evidence>
<dbReference type="PANTHER" id="PTHR43159">
    <property type="entry name" value="ENOYL-[ACYL-CARRIER-PROTEIN] REDUCTASE"/>
    <property type="match status" value="1"/>
</dbReference>
<feature type="binding site" evidence="10">
    <location>
        <begin position="20"/>
        <end position="21"/>
    </location>
    <ligand>
        <name>NAD(+)</name>
        <dbReference type="ChEBI" id="CHEBI:57540"/>
    </ligand>
</feature>
<protein>
    <recommendedName>
        <fullName evidence="8">Enoyl-[acyl-carrier-protein] reductase [NADH]</fullName>
        <ecNumber evidence="8">1.3.1.9</ecNumber>
    </recommendedName>
</protein>
<dbReference type="AlphaFoldDB" id="A0A4R5VLY9"/>
<dbReference type="EC" id="1.3.1.9" evidence="8"/>
<dbReference type="GO" id="GO:0006633">
    <property type="term" value="P:fatty acid biosynthetic process"/>
    <property type="evidence" value="ECO:0007669"/>
    <property type="project" value="UniProtKB-KW"/>
</dbReference>
<feature type="active site" description="Proton acceptor" evidence="9">
    <location>
        <position position="149"/>
    </location>
</feature>
<keyword evidence="7 8" id="KW-0275">Fatty acid biosynthesis</keyword>
<keyword evidence="5 8" id="KW-0560">Oxidoreductase</keyword>
<evidence type="ECO:0000256" key="10">
    <source>
        <dbReference type="PIRSR" id="PIRSR000094-3"/>
    </source>
</evidence>
<gene>
    <name evidence="12" type="ORF">E2K98_24575</name>
    <name evidence="11" type="ORF">RCG21_21245</name>
</gene>
<evidence type="ECO:0000256" key="4">
    <source>
        <dbReference type="ARBA" id="ARBA00022832"/>
    </source>
</evidence>
<dbReference type="RefSeq" id="WP_133338870.1">
    <property type="nucleotide sequence ID" value="NZ_JARMCE010000046.1"/>
</dbReference>
<evidence type="ECO:0000256" key="8">
    <source>
        <dbReference type="PIRNR" id="PIRNR000094"/>
    </source>
</evidence>
<keyword evidence="4" id="KW-0276">Fatty acid metabolism</keyword>
<evidence type="ECO:0000256" key="9">
    <source>
        <dbReference type="PIRSR" id="PIRSR000094-1"/>
    </source>
</evidence>
<feature type="binding site" evidence="10">
    <location>
        <position position="14"/>
    </location>
    <ligand>
        <name>NAD(+)</name>
        <dbReference type="ChEBI" id="CHEBI:57540"/>
    </ligand>
</feature>
<dbReference type="Pfam" id="PF13561">
    <property type="entry name" value="adh_short_C2"/>
    <property type="match status" value="1"/>
</dbReference>
<proteinExistence type="inferred from homology"/>
<name>A0A4R5VLY9_9BACI</name>
<dbReference type="Gene3D" id="1.10.8.400">
    <property type="entry name" value="Enoyl acyl carrier protein reductase"/>
    <property type="match status" value="1"/>
</dbReference>